<accession>A0A232F802</accession>
<organism evidence="2 3">
    <name type="scientific">Trichomalopsis sarcophagae</name>
    <dbReference type="NCBI Taxonomy" id="543379"/>
    <lineage>
        <taxon>Eukaryota</taxon>
        <taxon>Metazoa</taxon>
        <taxon>Ecdysozoa</taxon>
        <taxon>Arthropoda</taxon>
        <taxon>Hexapoda</taxon>
        <taxon>Insecta</taxon>
        <taxon>Pterygota</taxon>
        <taxon>Neoptera</taxon>
        <taxon>Endopterygota</taxon>
        <taxon>Hymenoptera</taxon>
        <taxon>Apocrita</taxon>
        <taxon>Proctotrupomorpha</taxon>
        <taxon>Chalcidoidea</taxon>
        <taxon>Pteromalidae</taxon>
        <taxon>Pteromalinae</taxon>
        <taxon>Trichomalopsis</taxon>
    </lineage>
</organism>
<reference evidence="2 3" key="1">
    <citation type="journal article" date="2017" name="Curr. Biol.">
        <title>The Evolution of Venom by Co-option of Single-Copy Genes.</title>
        <authorList>
            <person name="Martinson E.O."/>
            <person name="Mrinalini"/>
            <person name="Kelkar Y.D."/>
            <person name="Chang C.H."/>
            <person name="Werren J.H."/>
        </authorList>
    </citation>
    <scope>NUCLEOTIDE SEQUENCE [LARGE SCALE GENOMIC DNA]</scope>
    <source>
        <strain evidence="2 3">Alberta</strain>
        <tissue evidence="2">Whole body</tissue>
    </source>
</reference>
<gene>
    <name evidence="2" type="ORF">TSAR_012026</name>
</gene>
<sequence>MYKMFASTNDDGSILAILFSSLFILYSSSFALAPLSHLFLVVVVVSALVTPLHTRTHMYTYISSNAHTFSTFVFFFFLSFFGSDTLAKSEDR</sequence>
<feature type="transmembrane region" description="Helical" evidence="1">
    <location>
        <begin position="66"/>
        <end position="83"/>
    </location>
</feature>
<evidence type="ECO:0000313" key="2">
    <source>
        <dbReference type="EMBL" id="OXU26588.1"/>
    </source>
</evidence>
<evidence type="ECO:0000313" key="3">
    <source>
        <dbReference type="Proteomes" id="UP000215335"/>
    </source>
</evidence>
<protein>
    <submittedName>
        <fullName evidence="2">Uncharacterized protein</fullName>
    </submittedName>
</protein>
<keyword evidence="1" id="KW-0812">Transmembrane</keyword>
<keyword evidence="3" id="KW-1185">Reference proteome</keyword>
<dbReference type="Proteomes" id="UP000215335">
    <property type="component" value="Unassembled WGS sequence"/>
</dbReference>
<comment type="caution">
    <text evidence="2">The sequence shown here is derived from an EMBL/GenBank/DDBJ whole genome shotgun (WGS) entry which is preliminary data.</text>
</comment>
<evidence type="ECO:0000256" key="1">
    <source>
        <dbReference type="SAM" id="Phobius"/>
    </source>
</evidence>
<keyword evidence="1" id="KW-0472">Membrane</keyword>
<dbReference type="AlphaFoldDB" id="A0A232F802"/>
<name>A0A232F802_9HYME</name>
<feature type="transmembrane region" description="Helical" evidence="1">
    <location>
        <begin position="12"/>
        <end position="29"/>
    </location>
</feature>
<proteinExistence type="predicted"/>
<keyword evidence="1" id="KW-1133">Transmembrane helix</keyword>
<dbReference type="EMBL" id="NNAY01000775">
    <property type="protein sequence ID" value="OXU26588.1"/>
    <property type="molecule type" value="Genomic_DNA"/>
</dbReference>